<evidence type="ECO:0000256" key="6">
    <source>
        <dbReference type="RuleBase" id="RU362062"/>
    </source>
</evidence>
<dbReference type="InterPro" id="IPR006299">
    <property type="entry name" value="FlgC"/>
</dbReference>
<reference evidence="8 9" key="1">
    <citation type="journal article" date="2016" name="Int. J. Syst. Evol. Microbiol.">
        <title>Pyruvatibacter mobilis gen. nov., sp. nov., a marine bacterium from the culture broth of Picochlorum sp. 122.</title>
        <authorList>
            <person name="Wang G."/>
            <person name="Tang M."/>
            <person name="Wu H."/>
            <person name="Dai S."/>
            <person name="Li T."/>
            <person name="Chen C."/>
            <person name="He H."/>
            <person name="Fan J."/>
            <person name="Xiang W."/>
            <person name="Li X."/>
        </authorList>
    </citation>
    <scope>NUCLEOTIDE SEQUENCE [LARGE SCALE GENOMIC DNA]</scope>
    <source>
        <strain evidence="8 9">GYP-11</strain>
    </source>
</reference>
<organism evidence="8 9">
    <name type="scientific">Pyruvatibacter mobilis</name>
    <dbReference type="NCBI Taxonomy" id="1712261"/>
    <lineage>
        <taxon>Bacteria</taxon>
        <taxon>Pseudomonadati</taxon>
        <taxon>Pseudomonadota</taxon>
        <taxon>Alphaproteobacteria</taxon>
        <taxon>Hyphomicrobiales</taxon>
        <taxon>Parvibaculaceae</taxon>
        <taxon>Pyruvatibacter</taxon>
    </lineage>
</organism>
<dbReference type="InterPro" id="IPR010930">
    <property type="entry name" value="Flg_bb/hook_C_dom"/>
</dbReference>
<protein>
    <recommendedName>
        <fullName evidence="3 6">Flagellar basal-body rod protein FlgC</fullName>
    </recommendedName>
</protein>
<keyword evidence="8" id="KW-0969">Cilium</keyword>
<comment type="subunit">
    <text evidence="5 6">The basal body constitutes a major portion of the flagellar organelle and consists of four rings (L,P,S, and M) mounted on a central rod. The rod consists of about 26 subunits of FlgG in the distal portion, and FlgB, FlgC and FlgF are thought to build up the proximal portion of the rod with about 6 subunits each.</text>
</comment>
<dbReference type="GO" id="GO:0071978">
    <property type="term" value="P:bacterial-type flagellum-dependent swarming motility"/>
    <property type="evidence" value="ECO:0007669"/>
    <property type="project" value="TreeGrafter"/>
</dbReference>
<accession>A0A845QDZ7</accession>
<keyword evidence="4 6" id="KW-0975">Bacterial flagellum</keyword>
<comment type="subcellular location">
    <subcellularLocation>
        <location evidence="1 6">Bacterial flagellum basal body</location>
    </subcellularLocation>
</comment>
<gene>
    <name evidence="8" type="primary">flgC</name>
    <name evidence="8" type="ORF">GTQ45_11995</name>
</gene>
<evidence type="ECO:0000256" key="5">
    <source>
        <dbReference type="ARBA" id="ARBA00025933"/>
    </source>
</evidence>
<dbReference type="PANTHER" id="PTHR30435:SF2">
    <property type="entry name" value="FLAGELLAR BASAL-BODY ROD PROTEIN FLGC"/>
    <property type="match status" value="1"/>
</dbReference>
<keyword evidence="8" id="KW-0282">Flagellum</keyword>
<dbReference type="EMBL" id="WXYQ01000009">
    <property type="protein sequence ID" value="NBG96456.1"/>
    <property type="molecule type" value="Genomic_DNA"/>
</dbReference>
<comment type="caution">
    <text evidence="8">The sequence shown here is derived from an EMBL/GenBank/DDBJ whole genome shotgun (WGS) entry which is preliminary data.</text>
</comment>
<dbReference type="GO" id="GO:0030694">
    <property type="term" value="C:bacterial-type flagellum basal body, rod"/>
    <property type="evidence" value="ECO:0007669"/>
    <property type="project" value="UniProtKB-UniRule"/>
</dbReference>
<feature type="domain" description="Flagellar basal-body/hook protein C-terminal" evidence="7">
    <location>
        <begin position="90"/>
        <end position="134"/>
    </location>
</feature>
<dbReference type="NCBIfam" id="TIGR01395">
    <property type="entry name" value="FlgC"/>
    <property type="match status" value="1"/>
</dbReference>
<evidence type="ECO:0000313" key="9">
    <source>
        <dbReference type="Proteomes" id="UP000470384"/>
    </source>
</evidence>
<evidence type="ECO:0000256" key="3">
    <source>
        <dbReference type="ARBA" id="ARBA00017941"/>
    </source>
</evidence>
<dbReference type="PANTHER" id="PTHR30435">
    <property type="entry name" value="FLAGELLAR PROTEIN"/>
    <property type="match status" value="1"/>
</dbReference>
<evidence type="ECO:0000256" key="4">
    <source>
        <dbReference type="ARBA" id="ARBA00023143"/>
    </source>
</evidence>
<evidence type="ECO:0000313" key="8">
    <source>
        <dbReference type="EMBL" id="NBG96456.1"/>
    </source>
</evidence>
<evidence type="ECO:0000256" key="1">
    <source>
        <dbReference type="ARBA" id="ARBA00004117"/>
    </source>
</evidence>
<evidence type="ECO:0000256" key="2">
    <source>
        <dbReference type="ARBA" id="ARBA00009677"/>
    </source>
</evidence>
<dbReference type="Pfam" id="PF06429">
    <property type="entry name" value="Flg_bbr_C"/>
    <property type="match status" value="1"/>
</dbReference>
<sequence>MMDLVKSMMIAASGLKAQGGRMRVIAENMANAGSTAKTPDGEPYRRKIPTFASELDRAAGVERVKIGKIERDTGAFGERYEPGHPAANEQGYVKTSNVNTMIESIDMGQAQRGYEANLNVINTSRRMLNATIDLLRR</sequence>
<keyword evidence="8" id="KW-0966">Cell projection</keyword>
<dbReference type="AlphaFoldDB" id="A0A845QDZ7"/>
<comment type="similarity">
    <text evidence="2">Belongs to the flagella basal body rod proteins family.</text>
</comment>
<keyword evidence="9" id="KW-1185">Reference proteome</keyword>
<name>A0A845QDZ7_9HYPH</name>
<dbReference type="OrthoDB" id="9813951at2"/>
<dbReference type="Proteomes" id="UP000470384">
    <property type="component" value="Unassembled WGS sequence"/>
</dbReference>
<proteinExistence type="inferred from homology"/>
<evidence type="ECO:0000259" key="7">
    <source>
        <dbReference type="Pfam" id="PF06429"/>
    </source>
</evidence>